<accession>A0A4Y6UNJ0</accession>
<dbReference type="PANTHER" id="PTHR33908:SF11">
    <property type="entry name" value="MEMBRANE PROTEIN"/>
    <property type="match status" value="1"/>
</dbReference>
<evidence type="ECO:0000256" key="6">
    <source>
        <dbReference type="ARBA" id="ARBA00022989"/>
    </source>
</evidence>
<proteinExistence type="predicted"/>
<reference evidence="10 11" key="1">
    <citation type="submission" date="2019-03" db="EMBL/GenBank/DDBJ databases">
        <title>The complete genome sequence of Swingsia samuiensis NBRC107927(T).</title>
        <authorList>
            <person name="Chua K.-O."/>
            <person name="Chan K.-G."/>
            <person name="See-Too W.-S."/>
        </authorList>
    </citation>
    <scope>NUCLEOTIDE SEQUENCE [LARGE SCALE GENOMIC DNA]</scope>
    <source>
        <strain evidence="10 11">AH83</strain>
    </source>
</reference>
<dbReference type="GO" id="GO:0009103">
    <property type="term" value="P:lipopolysaccharide biosynthetic process"/>
    <property type="evidence" value="ECO:0007669"/>
    <property type="project" value="UniProtKB-ARBA"/>
</dbReference>
<keyword evidence="5 8" id="KW-0812">Transmembrane</keyword>
<evidence type="ECO:0000256" key="4">
    <source>
        <dbReference type="ARBA" id="ARBA00022679"/>
    </source>
</evidence>
<protein>
    <submittedName>
        <fullName evidence="10">Glycosyltransferase family 39 protein</fullName>
    </submittedName>
</protein>
<feature type="transmembrane region" description="Helical" evidence="8">
    <location>
        <begin position="234"/>
        <end position="257"/>
    </location>
</feature>
<name>A0A4Y6UNJ0_9PROT</name>
<evidence type="ECO:0000256" key="5">
    <source>
        <dbReference type="ARBA" id="ARBA00022692"/>
    </source>
</evidence>
<evidence type="ECO:0000259" key="9">
    <source>
        <dbReference type="Pfam" id="PF13231"/>
    </source>
</evidence>
<keyword evidence="3" id="KW-0328">Glycosyltransferase</keyword>
<feature type="transmembrane region" description="Helical" evidence="8">
    <location>
        <begin position="143"/>
        <end position="172"/>
    </location>
</feature>
<dbReference type="Proteomes" id="UP000316313">
    <property type="component" value="Chromosome"/>
</dbReference>
<evidence type="ECO:0000256" key="7">
    <source>
        <dbReference type="ARBA" id="ARBA00023136"/>
    </source>
</evidence>
<sequence>MILLFFVIIRLWLAATLPLTPDEAYYWVWSRHLQGGYFDHPFMVALWVKLGTFLMGDTPLGVRLLGPVSCLLGSWSLVYAARELIPSRSWPQSGYKVVLLLNATLMIGIGSATMTPDTPLVFFISVFLFSLGKALASKTKKSMIWWGLTGVFLGLAFDSKYTAVLIVIALGLYGLCKKELRKNVGFWVVAPVFSIMIMPVVYWNYTHHWASFMKQGGRTGAWQPERALQFLSELIGGQIGLATPIIFIFFVLGIGGARKKNRLLSVLIILPMIVFLAHALGDRVQANWLALLYPICALVAVEAVRSVRWGVISGVGITLLIYGQTLFAFIPFPPAKDPIQRQTAGWPLFTQQLILKAKQQGASSFVVDEYGLASQLAFNQNVIPVVGTDRRWSLFDMQKQHYVQGLLVKELHHQAANGENGSLCRESHNKTVRCYQVEVVSDPTGMLLPTHL</sequence>
<evidence type="ECO:0000256" key="2">
    <source>
        <dbReference type="ARBA" id="ARBA00022475"/>
    </source>
</evidence>
<organism evidence="10 11">
    <name type="scientific">Swingsia samuiensis</name>
    <dbReference type="NCBI Taxonomy" id="1293412"/>
    <lineage>
        <taxon>Bacteria</taxon>
        <taxon>Pseudomonadati</taxon>
        <taxon>Pseudomonadota</taxon>
        <taxon>Alphaproteobacteria</taxon>
        <taxon>Acetobacterales</taxon>
        <taxon>Acetobacteraceae</taxon>
        <taxon>Swingsia</taxon>
    </lineage>
</organism>
<feature type="transmembrane region" description="Helical" evidence="8">
    <location>
        <begin position="263"/>
        <end position="281"/>
    </location>
</feature>
<dbReference type="InterPro" id="IPR050297">
    <property type="entry name" value="LipidA_mod_glycosyltrf_83"/>
</dbReference>
<dbReference type="AlphaFoldDB" id="A0A4Y6UNJ0"/>
<feature type="domain" description="Glycosyltransferase RgtA/B/C/D-like" evidence="9">
    <location>
        <begin position="39"/>
        <end position="203"/>
    </location>
</feature>
<feature type="transmembrane region" description="Helical" evidence="8">
    <location>
        <begin position="184"/>
        <end position="205"/>
    </location>
</feature>
<keyword evidence="7 8" id="KW-0472">Membrane</keyword>
<keyword evidence="6 8" id="KW-1133">Transmembrane helix</keyword>
<evidence type="ECO:0000256" key="8">
    <source>
        <dbReference type="SAM" id="Phobius"/>
    </source>
</evidence>
<feature type="transmembrane region" description="Helical" evidence="8">
    <location>
        <begin position="60"/>
        <end position="81"/>
    </location>
</feature>
<dbReference type="GO" id="GO:0016763">
    <property type="term" value="F:pentosyltransferase activity"/>
    <property type="evidence" value="ECO:0007669"/>
    <property type="project" value="TreeGrafter"/>
</dbReference>
<dbReference type="OrthoDB" id="9811222at2"/>
<evidence type="ECO:0000313" key="11">
    <source>
        <dbReference type="Proteomes" id="UP000316313"/>
    </source>
</evidence>
<gene>
    <name evidence="10" type="ORF">E3D00_00635</name>
</gene>
<feature type="transmembrane region" description="Helical" evidence="8">
    <location>
        <begin position="93"/>
        <end position="114"/>
    </location>
</feature>
<dbReference type="Pfam" id="PF13231">
    <property type="entry name" value="PMT_2"/>
    <property type="match status" value="1"/>
</dbReference>
<dbReference type="InterPro" id="IPR038731">
    <property type="entry name" value="RgtA/B/C-like"/>
</dbReference>
<keyword evidence="11" id="KW-1185">Reference proteome</keyword>
<feature type="transmembrane region" description="Helical" evidence="8">
    <location>
        <begin position="288"/>
        <end position="305"/>
    </location>
</feature>
<evidence type="ECO:0000256" key="3">
    <source>
        <dbReference type="ARBA" id="ARBA00022676"/>
    </source>
</evidence>
<comment type="subcellular location">
    <subcellularLocation>
        <location evidence="1">Cell membrane</location>
        <topology evidence="1">Multi-pass membrane protein</topology>
    </subcellularLocation>
</comment>
<keyword evidence="2" id="KW-1003">Cell membrane</keyword>
<evidence type="ECO:0000313" key="10">
    <source>
        <dbReference type="EMBL" id="QDH17927.1"/>
    </source>
</evidence>
<dbReference type="KEGG" id="ssam:E3D00_00635"/>
<keyword evidence="4 10" id="KW-0808">Transferase</keyword>
<dbReference type="GO" id="GO:0005886">
    <property type="term" value="C:plasma membrane"/>
    <property type="evidence" value="ECO:0007669"/>
    <property type="project" value="UniProtKB-SubCell"/>
</dbReference>
<feature type="transmembrane region" description="Helical" evidence="8">
    <location>
        <begin position="311"/>
        <end position="332"/>
    </location>
</feature>
<evidence type="ECO:0000256" key="1">
    <source>
        <dbReference type="ARBA" id="ARBA00004651"/>
    </source>
</evidence>
<dbReference type="EMBL" id="CP038141">
    <property type="protein sequence ID" value="QDH17927.1"/>
    <property type="molecule type" value="Genomic_DNA"/>
</dbReference>
<dbReference type="PANTHER" id="PTHR33908">
    <property type="entry name" value="MANNOSYLTRANSFERASE YKCB-RELATED"/>
    <property type="match status" value="1"/>
</dbReference>